<evidence type="ECO:0000256" key="1">
    <source>
        <dbReference type="ARBA" id="ARBA00010641"/>
    </source>
</evidence>
<name>A0A1Y2MSR7_PSEAH</name>
<keyword evidence="3" id="KW-0731">Sigma factor</keyword>
<keyword evidence="4" id="KW-0238">DNA-binding</keyword>
<dbReference type="PANTHER" id="PTHR43133:SF50">
    <property type="entry name" value="ECF RNA POLYMERASE SIGMA FACTOR SIGM"/>
    <property type="match status" value="1"/>
</dbReference>
<dbReference type="InterPro" id="IPR039425">
    <property type="entry name" value="RNA_pol_sigma-70-like"/>
</dbReference>
<keyword evidence="2" id="KW-0805">Transcription regulation</keyword>
<dbReference type="SUPFAM" id="SSF88946">
    <property type="entry name" value="Sigma2 domain of RNA polymerase sigma factors"/>
    <property type="match status" value="1"/>
</dbReference>
<comment type="similarity">
    <text evidence="1">Belongs to the sigma-70 factor family. ECF subfamily.</text>
</comment>
<evidence type="ECO:0000313" key="8">
    <source>
        <dbReference type="EMBL" id="OSY38263.1"/>
    </source>
</evidence>
<accession>A0A1Y2MSR7</accession>
<evidence type="ECO:0000256" key="2">
    <source>
        <dbReference type="ARBA" id="ARBA00023015"/>
    </source>
</evidence>
<dbReference type="Pfam" id="PF08281">
    <property type="entry name" value="Sigma70_r4_2"/>
    <property type="match status" value="1"/>
</dbReference>
<protein>
    <submittedName>
        <fullName evidence="8">RNA polymerase sigma factor</fullName>
    </submittedName>
</protein>
<evidence type="ECO:0000256" key="4">
    <source>
        <dbReference type="ARBA" id="ARBA00023125"/>
    </source>
</evidence>
<keyword evidence="5" id="KW-0804">Transcription</keyword>
<evidence type="ECO:0000256" key="3">
    <source>
        <dbReference type="ARBA" id="ARBA00023082"/>
    </source>
</evidence>
<keyword evidence="9" id="KW-1185">Reference proteome</keyword>
<dbReference type="InterPro" id="IPR007627">
    <property type="entry name" value="RNA_pol_sigma70_r2"/>
</dbReference>
<dbReference type="PANTHER" id="PTHR43133">
    <property type="entry name" value="RNA POLYMERASE ECF-TYPE SIGMA FACTO"/>
    <property type="match status" value="1"/>
</dbReference>
<comment type="caution">
    <text evidence="8">The sequence shown here is derived from an EMBL/GenBank/DDBJ whole genome shotgun (WGS) entry which is preliminary data.</text>
</comment>
<dbReference type="Gene3D" id="1.10.10.10">
    <property type="entry name" value="Winged helix-like DNA-binding domain superfamily/Winged helix DNA-binding domain"/>
    <property type="match status" value="1"/>
</dbReference>
<dbReference type="AlphaFoldDB" id="A0A1Y2MSR7"/>
<feature type="domain" description="RNA polymerase sigma factor 70 region 4 type 2" evidence="7">
    <location>
        <begin position="187"/>
        <end position="236"/>
    </location>
</feature>
<dbReference type="SUPFAM" id="SSF88659">
    <property type="entry name" value="Sigma3 and sigma4 domains of RNA polymerase sigma factors"/>
    <property type="match status" value="1"/>
</dbReference>
<dbReference type="Pfam" id="PF04542">
    <property type="entry name" value="Sigma70_r2"/>
    <property type="match status" value="1"/>
</dbReference>
<proteinExistence type="inferred from homology"/>
<evidence type="ECO:0000259" key="7">
    <source>
        <dbReference type="Pfam" id="PF08281"/>
    </source>
</evidence>
<dbReference type="GO" id="GO:0016987">
    <property type="term" value="F:sigma factor activity"/>
    <property type="evidence" value="ECO:0007669"/>
    <property type="project" value="UniProtKB-KW"/>
</dbReference>
<evidence type="ECO:0000313" key="9">
    <source>
        <dbReference type="Proteomes" id="UP000194360"/>
    </source>
</evidence>
<dbReference type="STRING" id="2074.BG845_04216"/>
<feature type="domain" description="RNA polymerase sigma-70 region 2" evidence="6">
    <location>
        <begin position="97"/>
        <end position="139"/>
    </location>
</feature>
<dbReference type="InterPro" id="IPR013325">
    <property type="entry name" value="RNA_pol_sigma_r2"/>
</dbReference>
<evidence type="ECO:0000259" key="6">
    <source>
        <dbReference type="Pfam" id="PF04542"/>
    </source>
</evidence>
<dbReference type="InterPro" id="IPR013249">
    <property type="entry name" value="RNA_pol_sigma70_r4_t2"/>
</dbReference>
<dbReference type="Proteomes" id="UP000194360">
    <property type="component" value="Unassembled WGS sequence"/>
</dbReference>
<organism evidence="8 9">
    <name type="scientific">Pseudonocardia autotrophica</name>
    <name type="common">Amycolata autotrophica</name>
    <name type="synonym">Nocardia autotrophica</name>
    <dbReference type="NCBI Taxonomy" id="2074"/>
    <lineage>
        <taxon>Bacteria</taxon>
        <taxon>Bacillati</taxon>
        <taxon>Actinomycetota</taxon>
        <taxon>Actinomycetes</taxon>
        <taxon>Pseudonocardiales</taxon>
        <taxon>Pseudonocardiaceae</taxon>
        <taxon>Pseudonocardia</taxon>
    </lineage>
</organism>
<gene>
    <name evidence="8" type="ORF">BG845_04216</name>
</gene>
<dbReference type="Gene3D" id="1.10.1740.10">
    <property type="match status" value="1"/>
</dbReference>
<sequence length="278" mass="30442">MRRREDTGLSTVVHRYGADGGDVEPGRAPDFTRPAEYGEAEYGEPDPWAGDNGTEHIDHDAWTGGADEPPPISGAMVQQHRTLPHGELRADFGAHLETHYPRLVAQLYAITLNPQDAHDAVQDAYSRAWRRWSALRRRGAEGHGDHSDAAVGWVRRVAIRTSMRGRLLRFGRRRRPAAEETDPRTGALLEALGRLTPPDRRAVVLHHMAGLTVGAVAELEATDEREIGRRLARGREVVTEGMAEVLEQIVGAPAPYVARPAYGGHGGYDLRAAEGGRG</sequence>
<dbReference type="InterPro" id="IPR036388">
    <property type="entry name" value="WH-like_DNA-bd_sf"/>
</dbReference>
<dbReference type="EMBL" id="MIGB01000024">
    <property type="protein sequence ID" value="OSY38263.1"/>
    <property type="molecule type" value="Genomic_DNA"/>
</dbReference>
<dbReference type="InterPro" id="IPR013324">
    <property type="entry name" value="RNA_pol_sigma_r3/r4-like"/>
</dbReference>
<dbReference type="GO" id="GO:0006352">
    <property type="term" value="P:DNA-templated transcription initiation"/>
    <property type="evidence" value="ECO:0007669"/>
    <property type="project" value="InterPro"/>
</dbReference>
<evidence type="ECO:0000256" key="5">
    <source>
        <dbReference type="ARBA" id="ARBA00023163"/>
    </source>
</evidence>
<dbReference type="GO" id="GO:0003677">
    <property type="term" value="F:DNA binding"/>
    <property type="evidence" value="ECO:0007669"/>
    <property type="project" value="UniProtKB-KW"/>
</dbReference>
<reference evidence="8 9" key="1">
    <citation type="submission" date="2016-09" db="EMBL/GenBank/DDBJ databases">
        <title>Pseudonocardia autotrophica DSM535, a candidate organism with high potential of specific P450 cytochromes.</title>
        <authorList>
            <person name="Grumaz C."/>
            <person name="Vainshtein Y."/>
            <person name="Kirstahler P."/>
            <person name="Sohn K."/>
        </authorList>
    </citation>
    <scope>NUCLEOTIDE SEQUENCE [LARGE SCALE GENOMIC DNA]</scope>
    <source>
        <strain evidence="8 9">DSM 535</strain>
    </source>
</reference>